<sequence>MQMDLESVDVETFVFKADKCLEKLKNKCDKLEVQSEKLQEVTEEAKSVQQIIDNDGDLCDQAMECYMDLKHFKDKINSKREQKKKILMFTKMKSLQ</sequence>
<keyword evidence="3" id="KW-1185">Reference proteome</keyword>
<reference evidence="2" key="1">
    <citation type="journal article" date="2019" name="bioRxiv">
        <title>The Genome of the Zebra Mussel, Dreissena polymorpha: A Resource for Invasive Species Research.</title>
        <authorList>
            <person name="McCartney M.A."/>
            <person name="Auch B."/>
            <person name="Kono T."/>
            <person name="Mallez S."/>
            <person name="Zhang Y."/>
            <person name="Obille A."/>
            <person name="Becker A."/>
            <person name="Abrahante J.E."/>
            <person name="Garbe J."/>
            <person name="Badalamenti J.P."/>
            <person name="Herman A."/>
            <person name="Mangelson H."/>
            <person name="Liachko I."/>
            <person name="Sullivan S."/>
            <person name="Sone E.D."/>
            <person name="Koren S."/>
            <person name="Silverstein K.A.T."/>
            <person name="Beckman K.B."/>
            <person name="Gohl D.M."/>
        </authorList>
    </citation>
    <scope>NUCLEOTIDE SEQUENCE</scope>
    <source>
        <strain evidence="2">Duluth1</strain>
        <tissue evidence="2">Whole animal</tissue>
    </source>
</reference>
<dbReference type="EMBL" id="JAIWYP010000003">
    <property type="protein sequence ID" value="KAH3857228.1"/>
    <property type="molecule type" value="Genomic_DNA"/>
</dbReference>
<keyword evidence="1" id="KW-0175">Coiled coil</keyword>
<comment type="caution">
    <text evidence="2">The sequence shown here is derived from an EMBL/GenBank/DDBJ whole genome shotgun (WGS) entry which is preliminary data.</text>
</comment>
<name>A0A9D4LEU1_DREPO</name>
<organism evidence="2 3">
    <name type="scientific">Dreissena polymorpha</name>
    <name type="common">Zebra mussel</name>
    <name type="synonym">Mytilus polymorpha</name>
    <dbReference type="NCBI Taxonomy" id="45954"/>
    <lineage>
        <taxon>Eukaryota</taxon>
        <taxon>Metazoa</taxon>
        <taxon>Spiralia</taxon>
        <taxon>Lophotrochozoa</taxon>
        <taxon>Mollusca</taxon>
        <taxon>Bivalvia</taxon>
        <taxon>Autobranchia</taxon>
        <taxon>Heteroconchia</taxon>
        <taxon>Euheterodonta</taxon>
        <taxon>Imparidentia</taxon>
        <taxon>Neoheterodontei</taxon>
        <taxon>Myida</taxon>
        <taxon>Dreissenoidea</taxon>
        <taxon>Dreissenidae</taxon>
        <taxon>Dreissena</taxon>
    </lineage>
</organism>
<dbReference type="AlphaFoldDB" id="A0A9D4LEU1"/>
<feature type="coiled-coil region" evidence="1">
    <location>
        <begin position="21"/>
        <end position="51"/>
    </location>
</feature>
<gene>
    <name evidence="2" type="ORF">DPMN_099834</name>
</gene>
<proteinExistence type="predicted"/>
<protein>
    <submittedName>
        <fullName evidence="2">Uncharacterized protein</fullName>
    </submittedName>
</protein>
<evidence type="ECO:0000313" key="3">
    <source>
        <dbReference type="Proteomes" id="UP000828390"/>
    </source>
</evidence>
<evidence type="ECO:0000256" key="1">
    <source>
        <dbReference type="SAM" id="Coils"/>
    </source>
</evidence>
<dbReference type="Proteomes" id="UP000828390">
    <property type="component" value="Unassembled WGS sequence"/>
</dbReference>
<evidence type="ECO:0000313" key="2">
    <source>
        <dbReference type="EMBL" id="KAH3857228.1"/>
    </source>
</evidence>
<accession>A0A9D4LEU1</accession>
<reference evidence="2" key="2">
    <citation type="submission" date="2020-11" db="EMBL/GenBank/DDBJ databases">
        <authorList>
            <person name="McCartney M.A."/>
            <person name="Auch B."/>
            <person name="Kono T."/>
            <person name="Mallez S."/>
            <person name="Becker A."/>
            <person name="Gohl D.M."/>
            <person name="Silverstein K.A.T."/>
            <person name="Koren S."/>
            <person name="Bechman K.B."/>
            <person name="Herman A."/>
            <person name="Abrahante J.E."/>
            <person name="Garbe J."/>
        </authorList>
    </citation>
    <scope>NUCLEOTIDE SEQUENCE</scope>
    <source>
        <strain evidence="2">Duluth1</strain>
        <tissue evidence="2">Whole animal</tissue>
    </source>
</reference>